<dbReference type="OMA" id="HPARYYS"/>
<gene>
    <name evidence="2" type="ORF">LOTGIDRAFT_202998</name>
</gene>
<dbReference type="EMBL" id="KB199650">
    <property type="protein sequence ID" value="ESP05382.1"/>
    <property type="molecule type" value="Genomic_DNA"/>
</dbReference>
<dbReference type="CTD" id="20245568"/>
<sequence length="401" mass="44249">MPEKLTAVVCGGGNAAHVMSGLAASRENVDIRVLDTFSDEAERWAKILENDEMVLTVNHPDGTHGEVKSKPHLITNDAKKACDGASIIIFAVPAFAHEGYFEAIAPYVKPNTTIVGCPGQPGFEFQCFHILKDIAPKCCVIAMEGLPWAARISQFGKAVTVLSTKEFLDGVIIPGSSNIKEPFASFQYLLGPKPVLKNYKNFLEPTLSTKSIMHPPIMYGIWNYWDGKPMDQKPLFYNGLTEEAADLMSGISDELIATAKAIKAKKPDVDISEVTHIFDWFKLIYKDEIADKSSLLTSLRTNSAYNGLVHPMKETEDGKFVPDFKFRYLSEDVPFGLVVLKGISEIAGVDTPMMDKVLAWSQKVLGKEYLVGNKLSGKDVATSRAPQRYGYKTLNDFDVLL</sequence>
<dbReference type="InterPro" id="IPR051729">
    <property type="entry name" value="Opine/Lysopine_DH"/>
</dbReference>
<dbReference type="InterPro" id="IPR003421">
    <property type="entry name" value="Opine_DH"/>
</dbReference>
<dbReference type="GO" id="GO:0016491">
    <property type="term" value="F:oxidoreductase activity"/>
    <property type="evidence" value="ECO:0007669"/>
    <property type="project" value="InterPro"/>
</dbReference>
<dbReference type="InterPro" id="IPR008927">
    <property type="entry name" value="6-PGluconate_DH-like_C_sf"/>
</dbReference>
<dbReference type="InterPro" id="IPR013328">
    <property type="entry name" value="6PGD_dom2"/>
</dbReference>
<keyword evidence="3" id="KW-1185">Reference proteome</keyword>
<evidence type="ECO:0000313" key="3">
    <source>
        <dbReference type="Proteomes" id="UP000030746"/>
    </source>
</evidence>
<protein>
    <recommendedName>
        <fullName evidence="1">Opine dehydrogenase domain-containing protein</fullName>
    </recommendedName>
</protein>
<dbReference type="KEGG" id="lgi:LOTGIDRAFT_202998"/>
<dbReference type="RefSeq" id="XP_009043927.1">
    <property type="nucleotide sequence ID" value="XM_009045679.1"/>
</dbReference>
<reference evidence="2 3" key="1">
    <citation type="journal article" date="2013" name="Nature">
        <title>Insights into bilaterian evolution from three spiralian genomes.</title>
        <authorList>
            <person name="Simakov O."/>
            <person name="Marletaz F."/>
            <person name="Cho S.J."/>
            <person name="Edsinger-Gonzales E."/>
            <person name="Havlak P."/>
            <person name="Hellsten U."/>
            <person name="Kuo D.H."/>
            <person name="Larsson T."/>
            <person name="Lv J."/>
            <person name="Arendt D."/>
            <person name="Savage R."/>
            <person name="Osoegawa K."/>
            <person name="de Jong P."/>
            <person name="Grimwood J."/>
            <person name="Chapman J.A."/>
            <person name="Shapiro H."/>
            <person name="Aerts A."/>
            <person name="Otillar R.P."/>
            <person name="Terry A.Y."/>
            <person name="Boore J.L."/>
            <person name="Grigoriev I.V."/>
            <person name="Lindberg D.R."/>
            <person name="Seaver E.C."/>
            <person name="Weisblat D.A."/>
            <person name="Putnam N.H."/>
            <person name="Rokhsar D.S."/>
        </authorList>
    </citation>
    <scope>NUCLEOTIDE SEQUENCE [LARGE SCALE GENOMIC DNA]</scope>
</reference>
<accession>V4BHP6</accession>
<organism evidence="2 3">
    <name type="scientific">Lottia gigantea</name>
    <name type="common">Giant owl limpet</name>
    <dbReference type="NCBI Taxonomy" id="225164"/>
    <lineage>
        <taxon>Eukaryota</taxon>
        <taxon>Metazoa</taxon>
        <taxon>Spiralia</taxon>
        <taxon>Lophotrochozoa</taxon>
        <taxon>Mollusca</taxon>
        <taxon>Gastropoda</taxon>
        <taxon>Patellogastropoda</taxon>
        <taxon>Lottioidea</taxon>
        <taxon>Lottiidae</taxon>
        <taxon>Lottia</taxon>
    </lineage>
</organism>
<dbReference type="GeneID" id="20245568"/>
<dbReference type="Proteomes" id="UP000030746">
    <property type="component" value="Unassembled WGS sequence"/>
</dbReference>
<evidence type="ECO:0000313" key="2">
    <source>
        <dbReference type="EMBL" id="ESP05382.1"/>
    </source>
</evidence>
<dbReference type="Gene3D" id="3.40.50.720">
    <property type="entry name" value="NAD(P)-binding Rossmann-like Domain"/>
    <property type="match status" value="1"/>
</dbReference>
<name>V4BHP6_LOTGI</name>
<proteinExistence type="predicted"/>
<dbReference type="AlphaFoldDB" id="V4BHP6"/>
<dbReference type="OrthoDB" id="6058913at2759"/>
<dbReference type="PANTHER" id="PTHR38015">
    <property type="entry name" value="BLR6086 PROTEIN"/>
    <property type="match status" value="1"/>
</dbReference>
<dbReference type="Gene3D" id="1.10.1040.10">
    <property type="entry name" value="N-(1-d-carboxylethyl)-l-norvaline Dehydrogenase, domain 2"/>
    <property type="match status" value="1"/>
</dbReference>
<dbReference type="SUPFAM" id="SSF51735">
    <property type="entry name" value="NAD(P)-binding Rossmann-fold domains"/>
    <property type="match status" value="1"/>
</dbReference>
<feature type="domain" description="Opine dehydrogenase" evidence="1">
    <location>
        <begin position="200"/>
        <end position="364"/>
    </location>
</feature>
<dbReference type="PANTHER" id="PTHR38015:SF1">
    <property type="entry name" value="OPINE DEHYDROGENASE DOMAIN-CONTAINING PROTEIN"/>
    <property type="match status" value="1"/>
</dbReference>
<dbReference type="InterPro" id="IPR036291">
    <property type="entry name" value="NAD(P)-bd_dom_sf"/>
</dbReference>
<dbReference type="Pfam" id="PF02317">
    <property type="entry name" value="Octopine_DH"/>
    <property type="match status" value="1"/>
</dbReference>
<dbReference type="SUPFAM" id="SSF48179">
    <property type="entry name" value="6-phosphogluconate dehydrogenase C-terminal domain-like"/>
    <property type="match status" value="1"/>
</dbReference>
<dbReference type="HOGENOM" id="CLU_041606_1_0_1"/>
<evidence type="ECO:0000259" key="1">
    <source>
        <dbReference type="Pfam" id="PF02317"/>
    </source>
</evidence>